<dbReference type="Pfam" id="PF00441">
    <property type="entry name" value="Acyl-CoA_dh_1"/>
    <property type="match status" value="1"/>
</dbReference>
<keyword evidence="5 6" id="KW-0560">Oxidoreductase</keyword>
<dbReference type="InterPro" id="IPR036250">
    <property type="entry name" value="AcylCo_DH-like_C"/>
</dbReference>
<dbReference type="Gene3D" id="2.40.110.10">
    <property type="entry name" value="Butyryl-CoA Dehydrogenase, subunit A, domain 2"/>
    <property type="match status" value="1"/>
</dbReference>
<evidence type="ECO:0000256" key="1">
    <source>
        <dbReference type="ARBA" id="ARBA00001974"/>
    </source>
</evidence>
<comment type="caution">
    <text evidence="10">The sequence shown here is derived from an EMBL/GenBank/DDBJ whole genome shotgun (WGS) entry which is preliminary data.</text>
</comment>
<evidence type="ECO:0000259" key="8">
    <source>
        <dbReference type="Pfam" id="PF02770"/>
    </source>
</evidence>
<dbReference type="Pfam" id="PF02770">
    <property type="entry name" value="Acyl-CoA_dh_M"/>
    <property type="match status" value="1"/>
</dbReference>
<evidence type="ECO:0000256" key="3">
    <source>
        <dbReference type="ARBA" id="ARBA00022630"/>
    </source>
</evidence>
<keyword evidence="11" id="KW-1185">Reference proteome</keyword>
<reference evidence="11" key="1">
    <citation type="journal article" date="2019" name="Int. J. Syst. Evol. Microbiol.">
        <title>The Global Catalogue of Microorganisms (GCM) 10K type strain sequencing project: providing services to taxonomists for standard genome sequencing and annotation.</title>
        <authorList>
            <consortium name="The Broad Institute Genomics Platform"/>
            <consortium name="The Broad Institute Genome Sequencing Center for Infectious Disease"/>
            <person name="Wu L."/>
            <person name="Ma J."/>
        </authorList>
    </citation>
    <scope>NUCLEOTIDE SEQUENCE [LARGE SCALE GENOMIC DNA]</scope>
    <source>
        <strain evidence="11">JCM 10671</strain>
    </source>
</reference>
<dbReference type="SUPFAM" id="SSF47203">
    <property type="entry name" value="Acyl-CoA dehydrogenase C-terminal domain-like"/>
    <property type="match status" value="1"/>
</dbReference>
<evidence type="ECO:0000313" key="11">
    <source>
        <dbReference type="Proteomes" id="UP001500957"/>
    </source>
</evidence>
<dbReference type="InterPro" id="IPR009075">
    <property type="entry name" value="AcylCo_DH/oxidase_C"/>
</dbReference>
<comment type="cofactor">
    <cofactor evidence="1 6">
        <name>FAD</name>
        <dbReference type="ChEBI" id="CHEBI:57692"/>
    </cofactor>
</comment>
<protein>
    <submittedName>
        <fullName evidence="10">Acyl-CoA dehydrogenase family protein</fullName>
    </submittedName>
</protein>
<dbReference type="Gene3D" id="1.10.540.10">
    <property type="entry name" value="Acyl-CoA dehydrogenase/oxidase, N-terminal domain"/>
    <property type="match status" value="1"/>
</dbReference>
<dbReference type="RefSeq" id="WP_344607408.1">
    <property type="nucleotide sequence ID" value="NZ_BAAAHE010000036.1"/>
</dbReference>
<dbReference type="EMBL" id="BAAAHE010000036">
    <property type="protein sequence ID" value="GAA0629640.1"/>
    <property type="molecule type" value="Genomic_DNA"/>
</dbReference>
<sequence>MSERPSLEEFTAAARAWLAERYPVAAADTGKRRFVWGEGSDEIRVFAEPDPSSEADAVDAIRAWRAGLWEAGYGWITGPTEYGGAGLPAAYQRAFEQVSRQFDVPGDASLTIGLGMIAPTILQHGTEEQKQRYLPALYRGEKIACQLFSEPGAGSDLASISTRAVRDGDVWRISGQKVWTSGAHLSDIGEIICRTSPEPRHKNLTAFLVDMHAPGVTVRPLRQMTGGAAFNEVFLDDVVVPDTDRLGEVGEGWTIAITTLANERNSLGSSSFGGVGILSTDRLAGLVRHQGLDDDPAVRQQFGEVVSHLRAARYVNEVVGAQARAGRPPGAEIGLSKIALSDNLRRLGDFVSELLGPEVAADTGEWGTYAWSSLVLGAPGFRLGGGTDEILKNTVAQRVLGLPRPS</sequence>
<dbReference type="InterPro" id="IPR052161">
    <property type="entry name" value="Mycobact_Acyl-CoA_DH"/>
</dbReference>
<evidence type="ECO:0000256" key="5">
    <source>
        <dbReference type="ARBA" id="ARBA00023002"/>
    </source>
</evidence>
<organism evidence="10 11">
    <name type="scientific">Sporichthya brevicatena</name>
    <dbReference type="NCBI Taxonomy" id="171442"/>
    <lineage>
        <taxon>Bacteria</taxon>
        <taxon>Bacillati</taxon>
        <taxon>Actinomycetota</taxon>
        <taxon>Actinomycetes</taxon>
        <taxon>Sporichthyales</taxon>
        <taxon>Sporichthyaceae</taxon>
        <taxon>Sporichthya</taxon>
    </lineage>
</organism>
<evidence type="ECO:0000313" key="10">
    <source>
        <dbReference type="EMBL" id="GAA0629640.1"/>
    </source>
</evidence>
<dbReference type="InterPro" id="IPR037069">
    <property type="entry name" value="AcylCoA_DH/ox_N_sf"/>
</dbReference>
<comment type="similarity">
    <text evidence="2 6">Belongs to the acyl-CoA dehydrogenase family.</text>
</comment>
<dbReference type="Pfam" id="PF02771">
    <property type="entry name" value="Acyl-CoA_dh_N"/>
    <property type="match status" value="1"/>
</dbReference>
<feature type="domain" description="Acyl-CoA oxidase/dehydrogenase middle" evidence="8">
    <location>
        <begin position="145"/>
        <end position="238"/>
    </location>
</feature>
<evidence type="ECO:0000256" key="6">
    <source>
        <dbReference type="RuleBase" id="RU362125"/>
    </source>
</evidence>
<feature type="domain" description="Acyl-CoA dehydrogenase/oxidase N-terminal" evidence="9">
    <location>
        <begin position="62"/>
        <end position="141"/>
    </location>
</feature>
<dbReference type="InterPro" id="IPR006091">
    <property type="entry name" value="Acyl-CoA_Oxase/DH_mid-dom"/>
</dbReference>
<dbReference type="Gene3D" id="1.20.140.10">
    <property type="entry name" value="Butyryl-CoA Dehydrogenase, subunit A, domain 3"/>
    <property type="match status" value="1"/>
</dbReference>
<evidence type="ECO:0000256" key="4">
    <source>
        <dbReference type="ARBA" id="ARBA00022827"/>
    </source>
</evidence>
<name>A0ABP3SCH0_9ACTN</name>
<proteinExistence type="inferred from homology"/>
<dbReference type="InterPro" id="IPR046373">
    <property type="entry name" value="Acyl-CoA_Oxase/DH_mid-dom_sf"/>
</dbReference>
<feature type="domain" description="Acyl-CoA dehydrogenase/oxidase C-terminal" evidence="7">
    <location>
        <begin position="250"/>
        <end position="400"/>
    </location>
</feature>
<keyword evidence="4 6" id="KW-0274">FAD</keyword>
<dbReference type="SUPFAM" id="SSF56645">
    <property type="entry name" value="Acyl-CoA dehydrogenase NM domain-like"/>
    <property type="match status" value="1"/>
</dbReference>
<evidence type="ECO:0000259" key="7">
    <source>
        <dbReference type="Pfam" id="PF00441"/>
    </source>
</evidence>
<dbReference type="InterPro" id="IPR013786">
    <property type="entry name" value="AcylCoA_DH/ox_N"/>
</dbReference>
<gene>
    <name evidence="10" type="ORF">GCM10009547_36640</name>
</gene>
<keyword evidence="3 6" id="KW-0285">Flavoprotein</keyword>
<accession>A0ABP3SCH0</accession>
<dbReference type="Proteomes" id="UP001500957">
    <property type="component" value="Unassembled WGS sequence"/>
</dbReference>
<evidence type="ECO:0000256" key="2">
    <source>
        <dbReference type="ARBA" id="ARBA00009347"/>
    </source>
</evidence>
<dbReference type="InterPro" id="IPR009100">
    <property type="entry name" value="AcylCoA_DH/oxidase_NM_dom_sf"/>
</dbReference>
<dbReference type="PANTHER" id="PTHR43292">
    <property type="entry name" value="ACYL-COA DEHYDROGENASE"/>
    <property type="match status" value="1"/>
</dbReference>
<dbReference type="PANTHER" id="PTHR43292:SF4">
    <property type="entry name" value="ACYL-COA DEHYDROGENASE FADE34"/>
    <property type="match status" value="1"/>
</dbReference>
<evidence type="ECO:0000259" key="9">
    <source>
        <dbReference type="Pfam" id="PF02771"/>
    </source>
</evidence>